<keyword evidence="3" id="KW-1185">Reference proteome</keyword>
<dbReference type="SUPFAM" id="SSF51182">
    <property type="entry name" value="RmlC-like cupins"/>
    <property type="match status" value="1"/>
</dbReference>
<protein>
    <submittedName>
        <fullName evidence="2">Cupin domain-containing protein</fullName>
    </submittedName>
</protein>
<evidence type="ECO:0000313" key="3">
    <source>
        <dbReference type="Proteomes" id="UP000320095"/>
    </source>
</evidence>
<dbReference type="RefSeq" id="WP_140690373.1">
    <property type="nucleotide sequence ID" value="NZ_RCZG01000004.1"/>
</dbReference>
<dbReference type="Pfam" id="PF07883">
    <property type="entry name" value="Cupin_2"/>
    <property type="match status" value="1"/>
</dbReference>
<reference evidence="2 3" key="1">
    <citation type="journal article" date="2019" name="Environ. Microbiol.">
        <title>Species interactions and distinct microbial communities in high Arctic permafrost affected cryosols are associated with the CH4 and CO2 gas fluxes.</title>
        <authorList>
            <person name="Altshuler I."/>
            <person name="Hamel J."/>
            <person name="Turney S."/>
            <person name="Magnuson E."/>
            <person name="Levesque R."/>
            <person name="Greer C."/>
            <person name="Whyte L.G."/>
        </authorList>
    </citation>
    <scope>NUCLEOTIDE SEQUENCE [LARGE SCALE GENOMIC DNA]</scope>
    <source>
        <strain evidence="2 3">S5.20</strain>
    </source>
</reference>
<dbReference type="InterPro" id="IPR011051">
    <property type="entry name" value="RmlC_Cupin_sf"/>
</dbReference>
<dbReference type="InterPro" id="IPR014710">
    <property type="entry name" value="RmlC-like_jellyroll"/>
</dbReference>
<accession>A0A502ECE4</accession>
<dbReference type="Gene3D" id="2.60.120.10">
    <property type="entry name" value="Jelly Rolls"/>
    <property type="match status" value="1"/>
</dbReference>
<dbReference type="EMBL" id="RCZG01000004">
    <property type="protein sequence ID" value="TPG34140.1"/>
    <property type="molecule type" value="Genomic_DNA"/>
</dbReference>
<dbReference type="InterPro" id="IPR053146">
    <property type="entry name" value="QDO-like"/>
</dbReference>
<dbReference type="Proteomes" id="UP000320095">
    <property type="component" value="Unassembled WGS sequence"/>
</dbReference>
<organism evidence="2 3">
    <name type="scientific">Mycolicibacterium hodleri</name>
    <dbReference type="NCBI Taxonomy" id="49897"/>
    <lineage>
        <taxon>Bacteria</taxon>
        <taxon>Bacillati</taxon>
        <taxon>Actinomycetota</taxon>
        <taxon>Actinomycetes</taxon>
        <taxon>Mycobacteriales</taxon>
        <taxon>Mycobacteriaceae</taxon>
        <taxon>Mycolicibacterium</taxon>
    </lineage>
</organism>
<feature type="domain" description="Cupin type-2" evidence="1">
    <location>
        <begin position="52"/>
        <end position="108"/>
    </location>
</feature>
<dbReference type="PANTHER" id="PTHR36440:SF1">
    <property type="entry name" value="PUTATIVE (AFU_ORTHOLOGUE AFUA_8G07350)-RELATED"/>
    <property type="match status" value="1"/>
</dbReference>
<evidence type="ECO:0000259" key="1">
    <source>
        <dbReference type="Pfam" id="PF07883"/>
    </source>
</evidence>
<comment type="caution">
    <text evidence="2">The sequence shown here is derived from an EMBL/GenBank/DDBJ whole genome shotgun (WGS) entry which is preliminary data.</text>
</comment>
<gene>
    <name evidence="2" type="ORF">EAH80_11020</name>
</gene>
<dbReference type="OrthoDB" id="9791637at2"/>
<dbReference type="PANTHER" id="PTHR36440">
    <property type="entry name" value="PUTATIVE (AFU_ORTHOLOGUE AFUA_8G07350)-RELATED"/>
    <property type="match status" value="1"/>
</dbReference>
<dbReference type="InterPro" id="IPR013096">
    <property type="entry name" value="Cupin_2"/>
</dbReference>
<name>A0A502ECE4_9MYCO</name>
<evidence type="ECO:0000313" key="2">
    <source>
        <dbReference type="EMBL" id="TPG34140.1"/>
    </source>
</evidence>
<proteinExistence type="predicted"/>
<sequence>MTFNPQTNTPVDPFVLNPMDAPAYWFAGTYWRVLADGSQTAGRSCTFDELCPRGLVAPLHVHDDAEEAFFVLEGDFVFTVDTDEIAAGPGSYVYLPPGVRHGFRVESEVGRVYNTLTPAGFEQAIITHGTPAARITMPAPGVSVVPDYRKIAVDRPPATWEAIP</sequence>
<dbReference type="AlphaFoldDB" id="A0A502ECE4"/>